<gene>
    <name evidence="1" type="ORF">QYS49_12305</name>
</gene>
<dbReference type="InterPro" id="IPR014127">
    <property type="entry name" value="CHP02757"/>
</dbReference>
<organism evidence="1 2">
    <name type="scientific">Marivirga salinarum</name>
    <dbReference type="NCBI Taxonomy" id="3059078"/>
    <lineage>
        <taxon>Bacteria</taxon>
        <taxon>Pseudomonadati</taxon>
        <taxon>Bacteroidota</taxon>
        <taxon>Cytophagia</taxon>
        <taxon>Cytophagales</taxon>
        <taxon>Marivirgaceae</taxon>
        <taxon>Marivirga</taxon>
    </lineage>
</organism>
<dbReference type="Pfam" id="PF09674">
    <property type="entry name" value="DUF2400"/>
    <property type="match status" value="1"/>
</dbReference>
<proteinExistence type="predicted"/>
<keyword evidence="2" id="KW-1185">Reference proteome</keyword>
<reference evidence="1 2" key="1">
    <citation type="submission" date="2023-08" db="EMBL/GenBank/DDBJ databases">
        <title>Comparative genomics and taxonomic characterization of three novel marine species of genus Marivirga.</title>
        <authorList>
            <person name="Muhammad N."/>
            <person name="Kim S.-G."/>
        </authorList>
    </citation>
    <scope>NUCLEOTIDE SEQUENCE [LARGE SCALE GENOMIC DNA]</scope>
    <source>
        <strain evidence="1 2">BDSF4-3</strain>
    </source>
</reference>
<dbReference type="Proteomes" id="UP001230496">
    <property type="component" value="Chromosome"/>
</dbReference>
<sequence length="260" mass="30715">MKHFEEVKSLLDEKYDLYNRPDFIADDPVSIPHLFTKKQDIEISAFFASILAWGQRKTIINKCKELMAMMGNSPHEFILSHSENDLKDLMHFKHRTFNDIDTLYFIHFFKEFYQKHDSLEEAFLLGKSSDSEFMKQSLIAFHHFFFASEIAPQRTRKHIATPERKSACKRINMFLRWMVRQDDRGVDFGIWRNIKPADLICPCDLHVDRVARKLGLIQRKQTDWQTAEELTQALRKMDPNDPVKYDFALFGLGIMEGYGR</sequence>
<dbReference type="KEGG" id="msaa:QYS49_12305"/>
<dbReference type="NCBIfam" id="TIGR02757">
    <property type="entry name" value="TIGR02757 family protein"/>
    <property type="match status" value="1"/>
</dbReference>
<accession>A0AA51NAK4</accession>
<protein>
    <submittedName>
        <fullName evidence="1">TIGR02757 family protein</fullName>
    </submittedName>
</protein>
<dbReference type="RefSeq" id="WP_308349302.1">
    <property type="nucleotide sequence ID" value="NZ_CP129971.1"/>
</dbReference>
<name>A0AA51NAK4_9BACT</name>
<evidence type="ECO:0000313" key="1">
    <source>
        <dbReference type="EMBL" id="WMN11697.1"/>
    </source>
</evidence>
<dbReference type="AlphaFoldDB" id="A0AA51NAK4"/>
<dbReference type="EMBL" id="CP129971">
    <property type="protein sequence ID" value="WMN11697.1"/>
    <property type="molecule type" value="Genomic_DNA"/>
</dbReference>
<evidence type="ECO:0000313" key="2">
    <source>
        <dbReference type="Proteomes" id="UP001230496"/>
    </source>
</evidence>